<accession>A0A9W7ZRI3</accession>
<dbReference type="InterPro" id="IPR051339">
    <property type="entry name" value="DnaJ_subfamily_B"/>
</dbReference>
<dbReference type="FunFam" id="2.60.260.20:FF:000015">
    <property type="entry name" value="Heat shock protein 40"/>
    <property type="match status" value="1"/>
</dbReference>
<feature type="region of interest" description="Disordered" evidence="2">
    <location>
        <begin position="159"/>
        <end position="178"/>
    </location>
</feature>
<name>A0A9W7ZRI3_9FUNG</name>
<dbReference type="SUPFAM" id="SSF46565">
    <property type="entry name" value="Chaperone J-domain"/>
    <property type="match status" value="1"/>
</dbReference>
<gene>
    <name evidence="4" type="primary">SIS1</name>
    <name evidence="4" type="ORF">H4219_005923</name>
</gene>
<dbReference type="PROSITE" id="PS50076">
    <property type="entry name" value="DNAJ_2"/>
    <property type="match status" value="1"/>
</dbReference>
<dbReference type="InterPro" id="IPR002939">
    <property type="entry name" value="DnaJ_C"/>
</dbReference>
<dbReference type="GO" id="GO:0006457">
    <property type="term" value="P:protein folding"/>
    <property type="evidence" value="ECO:0007669"/>
    <property type="project" value="InterPro"/>
</dbReference>
<dbReference type="Pfam" id="PF00226">
    <property type="entry name" value="DnaJ"/>
    <property type="match status" value="1"/>
</dbReference>
<dbReference type="InterPro" id="IPR018253">
    <property type="entry name" value="DnaJ_domain_CS"/>
</dbReference>
<dbReference type="CDD" id="cd06257">
    <property type="entry name" value="DnaJ"/>
    <property type="match status" value="1"/>
</dbReference>
<evidence type="ECO:0000256" key="1">
    <source>
        <dbReference type="ARBA" id="ARBA00023186"/>
    </source>
</evidence>
<evidence type="ECO:0000313" key="4">
    <source>
        <dbReference type="EMBL" id="KAJ1911496.1"/>
    </source>
</evidence>
<dbReference type="PROSITE" id="PS00636">
    <property type="entry name" value="DNAJ_1"/>
    <property type="match status" value="1"/>
</dbReference>
<evidence type="ECO:0000259" key="3">
    <source>
        <dbReference type="PROSITE" id="PS50076"/>
    </source>
</evidence>
<dbReference type="OrthoDB" id="10250354at2759"/>
<dbReference type="SMART" id="SM00271">
    <property type="entry name" value="DnaJ"/>
    <property type="match status" value="1"/>
</dbReference>
<dbReference type="PANTHER" id="PTHR24078:SF553">
    <property type="entry name" value="DNAJ HOMOLOG SUBFAMILY B MEMBER 5"/>
    <property type="match status" value="1"/>
</dbReference>
<dbReference type="Pfam" id="PF01556">
    <property type="entry name" value="DnaJ_C"/>
    <property type="match status" value="1"/>
</dbReference>
<dbReference type="Gene3D" id="2.60.260.20">
    <property type="entry name" value="Urease metallochaperone UreE, N-terminal domain"/>
    <property type="match status" value="2"/>
</dbReference>
<dbReference type="InterPro" id="IPR036869">
    <property type="entry name" value="J_dom_sf"/>
</dbReference>
<dbReference type="GO" id="GO:0051082">
    <property type="term" value="F:unfolded protein binding"/>
    <property type="evidence" value="ECO:0007669"/>
    <property type="project" value="InterPro"/>
</dbReference>
<dbReference type="InterPro" id="IPR001623">
    <property type="entry name" value="DnaJ_domain"/>
</dbReference>
<proteinExistence type="predicted"/>
<dbReference type="InterPro" id="IPR008971">
    <property type="entry name" value="HSP40/DnaJ_pept-bd"/>
</dbReference>
<dbReference type="Gene3D" id="1.10.287.110">
    <property type="entry name" value="DnaJ domain"/>
    <property type="match status" value="1"/>
</dbReference>
<dbReference type="Proteomes" id="UP001150538">
    <property type="component" value="Unassembled WGS sequence"/>
</dbReference>
<feature type="domain" description="J" evidence="3">
    <location>
        <begin position="4"/>
        <end position="71"/>
    </location>
</feature>
<dbReference type="PANTHER" id="PTHR24078">
    <property type="entry name" value="DNAJ HOMOLOG SUBFAMILY C MEMBER"/>
    <property type="match status" value="1"/>
</dbReference>
<reference evidence="4" key="1">
    <citation type="submission" date="2022-07" db="EMBL/GenBank/DDBJ databases">
        <title>Phylogenomic reconstructions and comparative analyses of Kickxellomycotina fungi.</title>
        <authorList>
            <person name="Reynolds N.K."/>
            <person name="Stajich J.E."/>
            <person name="Barry K."/>
            <person name="Grigoriev I.V."/>
            <person name="Crous P."/>
            <person name="Smith M.E."/>
        </authorList>
    </citation>
    <scope>NUCLEOTIDE SEQUENCE</scope>
    <source>
        <strain evidence="4">NBRC 100468</strain>
    </source>
</reference>
<dbReference type="GO" id="GO:0051087">
    <property type="term" value="F:protein-folding chaperone binding"/>
    <property type="evidence" value="ECO:0007669"/>
    <property type="project" value="TreeGrafter"/>
</dbReference>
<comment type="caution">
    <text evidence="4">The sequence shown here is derived from an EMBL/GenBank/DDBJ whole genome shotgun (WGS) entry which is preliminary data.</text>
</comment>
<dbReference type="CDD" id="cd10747">
    <property type="entry name" value="DnaJ_C"/>
    <property type="match status" value="1"/>
</dbReference>
<dbReference type="AlphaFoldDB" id="A0A9W7ZRI3"/>
<dbReference type="FunFam" id="2.60.260.20:FF:000013">
    <property type="entry name" value="DnaJ subfamily B member 11"/>
    <property type="match status" value="1"/>
</dbReference>
<keyword evidence="5" id="KW-1185">Reference proteome</keyword>
<dbReference type="EMBL" id="JANBPU010000442">
    <property type="protein sequence ID" value="KAJ1911496.1"/>
    <property type="molecule type" value="Genomic_DNA"/>
</dbReference>
<evidence type="ECO:0000313" key="5">
    <source>
        <dbReference type="Proteomes" id="UP001150538"/>
    </source>
</evidence>
<dbReference type="GO" id="GO:0005829">
    <property type="term" value="C:cytosol"/>
    <property type="evidence" value="ECO:0007669"/>
    <property type="project" value="TreeGrafter"/>
</dbReference>
<organism evidence="4 5">
    <name type="scientific">Mycoemilia scoparia</name>
    <dbReference type="NCBI Taxonomy" id="417184"/>
    <lineage>
        <taxon>Eukaryota</taxon>
        <taxon>Fungi</taxon>
        <taxon>Fungi incertae sedis</taxon>
        <taxon>Zoopagomycota</taxon>
        <taxon>Kickxellomycotina</taxon>
        <taxon>Kickxellomycetes</taxon>
        <taxon>Kickxellales</taxon>
        <taxon>Kickxellaceae</taxon>
        <taxon>Mycoemilia</taxon>
    </lineage>
</organism>
<evidence type="ECO:0000256" key="2">
    <source>
        <dbReference type="SAM" id="MobiDB-lite"/>
    </source>
</evidence>
<dbReference type="SUPFAM" id="SSF49493">
    <property type="entry name" value="HSP40/DnaJ peptide-binding domain"/>
    <property type="match status" value="2"/>
</dbReference>
<keyword evidence="1" id="KW-0143">Chaperone</keyword>
<dbReference type="GO" id="GO:0006413">
    <property type="term" value="P:translational initiation"/>
    <property type="evidence" value="ECO:0007669"/>
    <property type="project" value="TreeGrafter"/>
</dbReference>
<protein>
    <submittedName>
        <fullName evidence="4">Molecular chaperone (DnaJ super)</fullName>
    </submittedName>
</protein>
<sequence length="356" mass="37996">MGKDYYSILGVGKNATDDELKKAYKKAALKWHPDRNKGDKKDEAEKKFKDLSEAYEVLSDKNKRTIYDQYGEDGLKGGIPGGGGGGAGGMPFGFSNAGPGGSTFTFQSFGGGGGGGFTPSNPEDIFSQLFGNLGGMGGHGMSAMDIDDGFNGGASIFGARGGGHPGMRRSTRPSPPRELVRPLALSLEDLYKGCSKKLKVTRKTRSPNGQVVQSEKILTVDIKPGWKAGTRIKYAGEGDDLGNGAQDIVFVVEEKSHPVFKREGNNLRMNVTLTLAEALCGFEKKIKTLSGKELKVSSEKVVKPDSESVIPREGMPISKQPGSFGNLIVVYRVDFPNSLTKAQSDTIRKALTSSSL</sequence>
<dbReference type="PRINTS" id="PR00625">
    <property type="entry name" value="JDOMAIN"/>
</dbReference>